<accession>A0A252F5P9</accession>
<proteinExistence type="predicted"/>
<comment type="caution">
    <text evidence="2">The sequence shown here is derived from an EMBL/GenBank/DDBJ whole genome shotgun (WGS) entry which is preliminary data.</text>
</comment>
<dbReference type="AlphaFoldDB" id="A0A252F5P9"/>
<evidence type="ECO:0000313" key="2">
    <source>
        <dbReference type="EMBL" id="OUM21099.1"/>
    </source>
</evidence>
<dbReference type="Proteomes" id="UP000194903">
    <property type="component" value="Unassembled WGS sequence"/>
</dbReference>
<sequence length="55" mass="6185">MDKCHANKSIRCSVQQCKNHCSDADYCALESIQVGTHEMNPTEKKCTDCESFQMG</sequence>
<gene>
    <name evidence="2" type="ORF">CBW42_04495</name>
</gene>
<feature type="domain" description="DUF1540" evidence="1">
    <location>
        <begin position="10"/>
        <end position="52"/>
    </location>
</feature>
<reference evidence="2 3" key="1">
    <citation type="submission" date="2017-05" db="EMBL/GenBank/DDBJ databases">
        <title>Butyricicoccus porcorum sp. nov. a butyrate-producing bacterium from the swine intestinal tract.</title>
        <authorList>
            <person name="Trachsel J."/>
            <person name="Humphrey S."/>
            <person name="Allen H.K."/>
        </authorList>
    </citation>
    <scope>NUCLEOTIDE SEQUENCE [LARGE SCALE GENOMIC DNA]</scope>
    <source>
        <strain evidence="2">BB10</strain>
    </source>
</reference>
<name>A0A252F5P9_9FIRM</name>
<dbReference type="OrthoDB" id="1756089at2"/>
<dbReference type="InterPro" id="IPR011437">
    <property type="entry name" value="DUF1540"/>
</dbReference>
<dbReference type="EMBL" id="NHOC01000004">
    <property type="protein sequence ID" value="OUM21099.1"/>
    <property type="molecule type" value="Genomic_DNA"/>
</dbReference>
<protein>
    <submittedName>
        <fullName evidence="2">DUF1540 domain-containing protein</fullName>
    </submittedName>
</protein>
<evidence type="ECO:0000259" key="1">
    <source>
        <dbReference type="Pfam" id="PF07561"/>
    </source>
</evidence>
<organism evidence="2 3">
    <name type="scientific">Butyricicoccus porcorum</name>
    <dbReference type="NCBI Taxonomy" id="1945634"/>
    <lineage>
        <taxon>Bacteria</taxon>
        <taxon>Bacillati</taxon>
        <taxon>Bacillota</taxon>
        <taxon>Clostridia</taxon>
        <taxon>Eubacteriales</taxon>
        <taxon>Butyricicoccaceae</taxon>
        <taxon>Butyricicoccus</taxon>
    </lineage>
</organism>
<keyword evidence="3" id="KW-1185">Reference proteome</keyword>
<evidence type="ECO:0000313" key="3">
    <source>
        <dbReference type="Proteomes" id="UP000194903"/>
    </source>
</evidence>
<dbReference type="Pfam" id="PF07561">
    <property type="entry name" value="DUF1540"/>
    <property type="match status" value="1"/>
</dbReference>